<feature type="transmembrane region" description="Helical" evidence="1">
    <location>
        <begin position="125"/>
        <end position="143"/>
    </location>
</feature>
<feature type="transmembrane region" description="Helical" evidence="1">
    <location>
        <begin position="194"/>
        <end position="212"/>
    </location>
</feature>
<keyword evidence="1" id="KW-1133">Transmembrane helix</keyword>
<keyword evidence="1" id="KW-0812">Transmembrane</keyword>
<evidence type="ECO:0000313" key="3">
    <source>
        <dbReference type="EMBL" id="MDF1613297.1"/>
    </source>
</evidence>
<evidence type="ECO:0000313" key="4">
    <source>
        <dbReference type="Proteomes" id="UP001221302"/>
    </source>
</evidence>
<evidence type="ECO:0000256" key="1">
    <source>
        <dbReference type="SAM" id="Phobius"/>
    </source>
</evidence>
<keyword evidence="4" id="KW-1185">Reference proteome</keyword>
<dbReference type="RefSeq" id="WP_321537070.1">
    <property type="nucleotide sequence ID" value="NZ_JARGDL010000036.1"/>
</dbReference>
<dbReference type="Pfam" id="PF07786">
    <property type="entry name" value="HGSNAT_cat"/>
    <property type="match status" value="1"/>
</dbReference>
<feature type="transmembrane region" description="Helical" evidence="1">
    <location>
        <begin position="43"/>
        <end position="67"/>
    </location>
</feature>
<protein>
    <submittedName>
        <fullName evidence="3">Heparan-alpha-glucosaminide N-acetyltransferase domain-containing protein</fullName>
    </submittedName>
</protein>
<feature type="transmembrane region" description="Helical" evidence="1">
    <location>
        <begin position="357"/>
        <end position="375"/>
    </location>
</feature>
<feature type="transmembrane region" description="Helical" evidence="1">
    <location>
        <begin position="12"/>
        <end position="31"/>
    </location>
</feature>
<organism evidence="3 4">
    <name type="scientific">Stygiobacter electus</name>
    <dbReference type="NCBI Taxonomy" id="3032292"/>
    <lineage>
        <taxon>Bacteria</taxon>
        <taxon>Pseudomonadati</taxon>
        <taxon>Ignavibacteriota</taxon>
        <taxon>Ignavibacteria</taxon>
        <taxon>Ignavibacteriales</taxon>
        <taxon>Melioribacteraceae</taxon>
        <taxon>Stygiobacter</taxon>
    </lineage>
</organism>
<name>A0AAE3P3R6_9BACT</name>
<feature type="transmembrane region" description="Helical" evidence="1">
    <location>
        <begin position="88"/>
        <end position="105"/>
    </location>
</feature>
<evidence type="ECO:0000259" key="2">
    <source>
        <dbReference type="Pfam" id="PF07786"/>
    </source>
</evidence>
<feature type="transmembrane region" description="Helical" evidence="1">
    <location>
        <begin position="329"/>
        <end position="348"/>
    </location>
</feature>
<proteinExistence type="predicted"/>
<accession>A0AAE3P3R6</accession>
<reference evidence="3" key="1">
    <citation type="submission" date="2023-03" db="EMBL/GenBank/DDBJ databases">
        <title>Stygiobacter electus gen. nov., sp. nov., facultatively anaerobic thermotolerant bacterium of the class Ignavibacteria from a well of Yessentuki mineral water deposit.</title>
        <authorList>
            <person name="Podosokorskaya O.A."/>
            <person name="Elcheninov A.G."/>
            <person name="Petrova N.F."/>
            <person name="Zavarzina D.G."/>
            <person name="Kublanov I.V."/>
            <person name="Merkel A.Y."/>
        </authorList>
    </citation>
    <scope>NUCLEOTIDE SEQUENCE</scope>
    <source>
        <strain evidence="3">09-Me</strain>
    </source>
</reference>
<dbReference type="AlphaFoldDB" id="A0AAE3P3R6"/>
<feature type="transmembrane region" description="Helical" evidence="1">
    <location>
        <begin position="258"/>
        <end position="278"/>
    </location>
</feature>
<dbReference type="Proteomes" id="UP001221302">
    <property type="component" value="Unassembled WGS sequence"/>
</dbReference>
<dbReference type="InterPro" id="IPR012429">
    <property type="entry name" value="HGSNAT_cat"/>
</dbReference>
<feature type="transmembrane region" description="Helical" evidence="1">
    <location>
        <begin position="150"/>
        <end position="168"/>
    </location>
</feature>
<feature type="domain" description="Heparan-alpha-glucosaminide N-acetyltransferase catalytic" evidence="2">
    <location>
        <begin position="6"/>
        <end position="231"/>
    </location>
</feature>
<feature type="transmembrane region" description="Helical" evidence="1">
    <location>
        <begin position="224"/>
        <end position="246"/>
    </location>
</feature>
<dbReference type="EMBL" id="JARGDL010000036">
    <property type="protein sequence ID" value="MDF1613297.1"/>
    <property type="molecule type" value="Genomic_DNA"/>
</dbReference>
<comment type="caution">
    <text evidence="3">The sequence shown here is derived from an EMBL/GenBank/DDBJ whole genome shotgun (WGS) entry which is preliminary data.</text>
</comment>
<gene>
    <name evidence="3" type="ORF">P0M35_14125</name>
</gene>
<sequence>MASKNRALFIDLLKGLALILMIEVHVFNSLLIPEIKSEWWFRYLNFVNGLVAPAFTFTSGMVFILTLTKKGDELRKFGKDFWRRLSRIGLIFIAAYSLHLPFFSFKKIFIHTNFQTLNSFFHVDILQAIGSGLLVLFIARLLIKNDETLFKFSAFMTLFVVFISPFAWKIDFLNYFPIGIANYFNRMHGSQFPIFPWWNFIFAGAFTSKYYLMAKEKNQEHVFARQLILIGTAFFFISVLLINVLLPENLATIIPHPFFFLERLGVIYVLLGVGYLYIEKKVDYKSIILDVSRESLLVYWLHLQFLYRDIFMTKGIYNRYYESLNIFEASIVTIILIIIMMIIAFYWGKLKSLKPLYARKITIAVISIGLIIFVTR</sequence>
<keyword evidence="1" id="KW-0472">Membrane</keyword>